<keyword evidence="1" id="KW-1185">Reference proteome</keyword>
<name>A0A8B8C5P8_CRAVI</name>
<reference evidence="2" key="1">
    <citation type="submission" date="2025-08" db="UniProtKB">
        <authorList>
            <consortium name="RefSeq"/>
        </authorList>
    </citation>
    <scope>IDENTIFICATION</scope>
    <source>
        <tissue evidence="2">Whole sample</tissue>
    </source>
</reference>
<dbReference type="InterPro" id="IPR053134">
    <property type="entry name" value="RNA-dir_DNA_polymerase"/>
</dbReference>
<gene>
    <name evidence="2" type="primary">LOC111116342</name>
</gene>
<dbReference type="Proteomes" id="UP000694844">
    <property type="component" value="Chromosome 10"/>
</dbReference>
<dbReference type="GeneID" id="111116342"/>
<dbReference type="SUPFAM" id="SSF56672">
    <property type="entry name" value="DNA/RNA polymerases"/>
    <property type="match status" value="1"/>
</dbReference>
<dbReference type="OrthoDB" id="6262013at2759"/>
<organism evidence="1 2">
    <name type="scientific">Crassostrea virginica</name>
    <name type="common">Eastern oyster</name>
    <dbReference type="NCBI Taxonomy" id="6565"/>
    <lineage>
        <taxon>Eukaryota</taxon>
        <taxon>Metazoa</taxon>
        <taxon>Spiralia</taxon>
        <taxon>Lophotrochozoa</taxon>
        <taxon>Mollusca</taxon>
        <taxon>Bivalvia</taxon>
        <taxon>Autobranchia</taxon>
        <taxon>Pteriomorphia</taxon>
        <taxon>Ostreida</taxon>
        <taxon>Ostreoidea</taxon>
        <taxon>Ostreidae</taxon>
        <taxon>Crassostrea</taxon>
    </lineage>
</organism>
<dbReference type="KEGG" id="cvn:111116342"/>
<proteinExistence type="predicted"/>
<dbReference type="Gene3D" id="3.10.10.10">
    <property type="entry name" value="HIV Type 1 Reverse Transcriptase, subunit A, domain 1"/>
    <property type="match status" value="1"/>
</dbReference>
<accession>A0A8B8C5P8</accession>
<dbReference type="PANTHER" id="PTHR24559">
    <property type="entry name" value="TRANSPOSON TY3-I GAG-POL POLYPROTEIN"/>
    <property type="match status" value="1"/>
</dbReference>
<dbReference type="InterPro" id="IPR043502">
    <property type="entry name" value="DNA/RNA_pol_sf"/>
</dbReference>
<evidence type="ECO:0000313" key="2">
    <source>
        <dbReference type="RefSeq" id="XP_022311033.1"/>
    </source>
</evidence>
<evidence type="ECO:0000313" key="1">
    <source>
        <dbReference type="Proteomes" id="UP000694844"/>
    </source>
</evidence>
<protein>
    <submittedName>
        <fullName evidence="2">Uncharacterized protein LOC111116342</fullName>
    </submittedName>
</protein>
<sequence>MVSTISESFYIEHLKDIPIVNEKLITLRAANGLEIPFVGYIETDVFVKPLDMCLRKRGILIVKDTPGREVPGLLGMNIIKECKDLVFHECGSVSLKSFKRDNLVQNWIRAFKDTSANIEGIARLAGRESVCVPANSVSIVNVTGPHRKPWKSPSSPVCIEPSTQIEKLIILNTVVEPRAGNYTVPVANPTNSDIWIPVKTRLGVISECAIEPRPTSEVEFIQTDDREQTIVPKDDVTSVNGEAPFDVATLVPHDLECTETQRRKIVDLFTSYSDIFIQHDLDMGYTTTVTHKINTSDCKPVAEPYRRLPPSQYQEIKDHIQSLLDKNIITKSTSPYASPIVVVRKKDGSVRLCVDYR</sequence>
<dbReference type="RefSeq" id="XP_022311033.1">
    <property type="nucleotide sequence ID" value="XM_022455325.1"/>
</dbReference>
<dbReference type="PANTHER" id="PTHR24559:SF435">
    <property type="entry name" value="RIBONUCLEASE H"/>
    <property type="match status" value="1"/>
</dbReference>
<dbReference type="AlphaFoldDB" id="A0A8B8C5P8"/>